<dbReference type="EMBL" id="JAUKVY010000034">
    <property type="protein sequence ID" value="MDO1537058.1"/>
    <property type="molecule type" value="Genomic_DNA"/>
</dbReference>
<comment type="caution">
    <text evidence="2">The sequence shown here is derived from an EMBL/GenBank/DDBJ whole genome shotgun (WGS) entry which is preliminary data.</text>
</comment>
<keyword evidence="3" id="KW-1185">Reference proteome</keyword>
<dbReference type="Proteomes" id="UP001169027">
    <property type="component" value="Unassembled WGS sequence"/>
</dbReference>
<evidence type="ECO:0000313" key="3">
    <source>
        <dbReference type="Proteomes" id="UP001169027"/>
    </source>
</evidence>
<gene>
    <name evidence="2" type="ORF">Q2T77_32805</name>
</gene>
<feature type="region of interest" description="Disordered" evidence="1">
    <location>
        <begin position="39"/>
        <end position="61"/>
    </location>
</feature>
<sequence length="166" mass="17822">MTLFLSPKFWLAIAFAAVLAFAGLQTVRVAGGKTELAEERRERAEETTERERIARRATERNRQIEQERTALATAQEKAKDEQILNIDARLRDALGQLSERPDRPAGSGGAAGNPPAQAACTGAGLYRPDAAFLIGEAAAAARVAAERDYCHERYDGLSSAGGEAPP</sequence>
<dbReference type="RefSeq" id="WP_301815312.1">
    <property type="nucleotide sequence ID" value="NZ_JAUJZH010000034.1"/>
</dbReference>
<evidence type="ECO:0000313" key="2">
    <source>
        <dbReference type="EMBL" id="MDO1537058.1"/>
    </source>
</evidence>
<name>A0ABT8SDR9_9BURK</name>
<organism evidence="2 3">
    <name type="scientific">Variovorax ginsengisoli</name>
    <dbReference type="NCBI Taxonomy" id="363844"/>
    <lineage>
        <taxon>Bacteria</taxon>
        <taxon>Pseudomonadati</taxon>
        <taxon>Pseudomonadota</taxon>
        <taxon>Betaproteobacteria</taxon>
        <taxon>Burkholderiales</taxon>
        <taxon>Comamonadaceae</taxon>
        <taxon>Variovorax</taxon>
    </lineage>
</organism>
<evidence type="ECO:0000256" key="1">
    <source>
        <dbReference type="SAM" id="MobiDB-lite"/>
    </source>
</evidence>
<proteinExistence type="predicted"/>
<accession>A0ABT8SDR9</accession>
<feature type="region of interest" description="Disordered" evidence="1">
    <location>
        <begin position="94"/>
        <end position="121"/>
    </location>
</feature>
<reference evidence="2" key="1">
    <citation type="submission" date="2023-06" db="EMBL/GenBank/DDBJ databases">
        <authorList>
            <person name="Jiang Y."/>
            <person name="Liu Q."/>
        </authorList>
    </citation>
    <scope>NUCLEOTIDE SEQUENCE</scope>
    <source>
        <strain evidence="2">CGMCC 1.12090</strain>
    </source>
</reference>
<protein>
    <submittedName>
        <fullName evidence="2">Uncharacterized protein</fullName>
    </submittedName>
</protein>